<sequence length="511" mass="58699">MIKIIDKGYKYLLLQLSDFLGIAKTIVLSLKSIEGRKKYEKIFGRKLKDKKENIRVYALHANQSLLIDFISSLFEKSTSSALLHNYFLSTSSNFKIIFQNTNKKNRKKAKNNRCCIIFVFQTLLSDFFEDMINVLKRKVNIPYKIKPLIVKSKDYMETVLPLNQILAFRCIKTFKGYLENIFSLNPSIDSYFNNLQVSMGYTPQLEELTFNNIFKLEVSRCKLGYSNLESFIRDYNQNQALRQELKIKSRGKITLSSYRRNLKMIYPYLDKFAGILIQECRNLNLIGDKIWIWDRRFFECNCSGLKNKETGKLSDPDAGHYVKKTGKYSVLSGTGYTDTCIVDSWWGLPVYWDAVNASKNDNTIFQDTINQCMKSTTVKPFFVIADAGPDSHPSNETVIENGVVPIIAARANSVGNILKTEKGTHFRAQYIPRIYHKLLGKLYNIRTTVERKNSNDVVGYNRSKTPTRGNVWAKTYVSISNITALLAALTAFKVGRHDLIRATGAFRRLNV</sequence>
<gene>
    <name evidence="2" type="ORF">ASJ81_17610</name>
</gene>
<dbReference type="GO" id="GO:0004803">
    <property type="term" value="F:transposase activity"/>
    <property type="evidence" value="ECO:0007669"/>
    <property type="project" value="InterPro"/>
</dbReference>
<protein>
    <recommendedName>
        <fullName evidence="1">Transposase IS4-like domain-containing protein</fullName>
    </recommendedName>
</protein>
<dbReference type="GO" id="GO:0003677">
    <property type="term" value="F:DNA binding"/>
    <property type="evidence" value="ECO:0007669"/>
    <property type="project" value="InterPro"/>
</dbReference>
<feature type="domain" description="Transposase IS4-like" evidence="1">
    <location>
        <begin position="347"/>
        <end position="454"/>
    </location>
</feature>
<evidence type="ECO:0000313" key="2">
    <source>
        <dbReference type="EMBL" id="PAV13493.1"/>
    </source>
</evidence>
<comment type="caution">
    <text evidence="2">The sequence shown here is derived from an EMBL/GenBank/DDBJ whole genome shotgun (WGS) entry which is preliminary data.</text>
</comment>
<proteinExistence type="predicted"/>
<keyword evidence="3" id="KW-1185">Reference proteome</keyword>
<evidence type="ECO:0000313" key="3">
    <source>
        <dbReference type="Proteomes" id="UP000218164"/>
    </source>
</evidence>
<dbReference type="OrthoDB" id="130753at2157"/>
<evidence type="ECO:0000259" key="1">
    <source>
        <dbReference type="Pfam" id="PF01609"/>
    </source>
</evidence>
<organism evidence="2 3">
    <name type="scientific">Methanosarcina spelaei</name>
    <dbReference type="NCBI Taxonomy" id="1036679"/>
    <lineage>
        <taxon>Archaea</taxon>
        <taxon>Methanobacteriati</taxon>
        <taxon>Methanobacteriota</taxon>
        <taxon>Stenosarchaea group</taxon>
        <taxon>Methanomicrobia</taxon>
        <taxon>Methanosarcinales</taxon>
        <taxon>Methanosarcinaceae</taxon>
        <taxon>Methanosarcina</taxon>
    </lineage>
</organism>
<dbReference type="InterPro" id="IPR002559">
    <property type="entry name" value="Transposase_11"/>
</dbReference>
<dbReference type="Proteomes" id="UP000218164">
    <property type="component" value="Unassembled WGS sequence"/>
</dbReference>
<dbReference type="AlphaFoldDB" id="A0A2A2HW73"/>
<accession>A0A2A2HW73</accession>
<dbReference type="Pfam" id="PF01609">
    <property type="entry name" value="DDE_Tnp_1"/>
    <property type="match status" value="1"/>
</dbReference>
<dbReference type="EMBL" id="LMVP01000083">
    <property type="protein sequence ID" value="PAV13493.1"/>
    <property type="molecule type" value="Genomic_DNA"/>
</dbReference>
<dbReference type="GO" id="GO:0006313">
    <property type="term" value="P:DNA transposition"/>
    <property type="evidence" value="ECO:0007669"/>
    <property type="project" value="InterPro"/>
</dbReference>
<dbReference type="RefSeq" id="WP_170943215.1">
    <property type="nucleotide sequence ID" value="NZ_LMVP01000083.1"/>
</dbReference>
<name>A0A2A2HW73_9EURY</name>
<reference evidence="2 3" key="1">
    <citation type="journal article" date="2017" name="BMC Genomics">
        <title>Genomic analysis of methanogenic archaea reveals a shift towards energy conservation.</title>
        <authorList>
            <person name="Gilmore S.P."/>
            <person name="Henske J.K."/>
            <person name="Sexton J.A."/>
            <person name="Solomon K.V."/>
            <person name="Seppala S."/>
            <person name="Yoo J.I."/>
            <person name="Huyett L.M."/>
            <person name="Pressman A."/>
            <person name="Cogan J.Z."/>
            <person name="Kivenson V."/>
            <person name="Peng X."/>
            <person name="Tan Y."/>
            <person name="Valentine D.L."/>
            <person name="O'Malley M.A."/>
        </authorList>
    </citation>
    <scope>NUCLEOTIDE SEQUENCE [LARGE SCALE GENOMIC DNA]</scope>
    <source>
        <strain evidence="2 3">MC-15</strain>
    </source>
</reference>